<organism evidence="3 4">
    <name type="scientific">Triparma retinervis</name>
    <dbReference type="NCBI Taxonomy" id="2557542"/>
    <lineage>
        <taxon>Eukaryota</taxon>
        <taxon>Sar</taxon>
        <taxon>Stramenopiles</taxon>
        <taxon>Ochrophyta</taxon>
        <taxon>Bolidophyceae</taxon>
        <taxon>Parmales</taxon>
        <taxon>Triparmaceae</taxon>
        <taxon>Triparma</taxon>
    </lineage>
</organism>
<accession>A0A9W7KS60</accession>
<evidence type="ECO:0000313" key="4">
    <source>
        <dbReference type="Proteomes" id="UP001165082"/>
    </source>
</evidence>
<dbReference type="Proteomes" id="UP001165082">
    <property type="component" value="Unassembled WGS sequence"/>
</dbReference>
<comment type="similarity">
    <text evidence="1">Belongs to the beta-catenin family.</text>
</comment>
<evidence type="ECO:0000256" key="2">
    <source>
        <dbReference type="ARBA" id="ARBA00022737"/>
    </source>
</evidence>
<keyword evidence="4" id="KW-1185">Reference proteome</keyword>
<gene>
    <name evidence="3" type="ORF">TrRE_jg7451</name>
</gene>
<proteinExistence type="inferred from homology"/>
<dbReference type="PANTHER" id="PTHR47249:SF1">
    <property type="entry name" value="VACUOLAR PROTEIN 8"/>
    <property type="match status" value="1"/>
</dbReference>
<comment type="caution">
    <text evidence="3">The sequence shown here is derived from an EMBL/GenBank/DDBJ whole genome shotgun (WGS) entry which is preliminary data.</text>
</comment>
<dbReference type="InterPro" id="IPR045156">
    <property type="entry name" value="Vac8"/>
</dbReference>
<dbReference type="EMBL" id="BRXZ01000321">
    <property type="protein sequence ID" value="GMI09516.1"/>
    <property type="molecule type" value="Genomic_DNA"/>
</dbReference>
<dbReference type="GO" id="GO:0043495">
    <property type="term" value="F:protein-membrane adaptor activity"/>
    <property type="evidence" value="ECO:0007669"/>
    <property type="project" value="InterPro"/>
</dbReference>
<dbReference type="Gene3D" id="1.25.10.10">
    <property type="entry name" value="Leucine-rich Repeat Variant"/>
    <property type="match status" value="2"/>
</dbReference>
<dbReference type="InterPro" id="IPR011989">
    <property type="entry name" value="ARM-like"/>
</dbReference>
<evidence type="ECO:0000313" key="3">
    <source>
        <dbReference type="EMBL" id="GMI09516.1"/>
    </source>
</evidence>
<dbReference type="SUPFAM" id="SSF48371">
    <property type="entry name" value="ARM repeat"/>
    <property type="match status" value="2"/>
</dbReference>
<sequence length="642" mass="69949">MDAKIIDALKGDDRISLTSACRDVRDLASSPDNPALTKVEGLLRLLLKVLMRVGDGWKEARVAALASIRNMAVGGGASASDLTESDVLDGLVKVIWSEGRMRTVEREEALAAIGNIAFGIREYITLNRTLFYHDDLFAGLTRSIGRDGDDFSCERSSALLAVSNILNGHNDIRVAMIATEFRYVNAAGSAFVQNLVSSLWREGNEAVAEDAFVKERFFAIKIIADLADGDNDAKRLLFSNSLLVLGLVNSMSKEGDEYRRERFASSRAIYNLSGGDFQVDLFRFSGLMKRVLDMCVSTRNEEREMGLGIVWRLSREDRACRELFHYRGVMDSLIAAMKIEGVDSTKSVIPATNVVWNMSSGGASIKRDLCALPGLLEGLSQVLGQKCSETEHQNVLSALWNLGEGQGCERNKALIFDAPGLLDAVLATHASGVLLEKDLSVGVIVSLSAGDDALKSRIVKHFRILDALVKSVVAEGEANMIQRQRAICALTNLAESTQLEALVSRPGLLISIEAVSKNSDPDSVSKAQALLALVKVDVIAEYERELNEPEINGLFKSLGSIQASVQLMQQVQEKQRKHEGATLEALRRIEEEQKEQKSAQAALVGLKVELASVRASGARDFGHLMKEQALLKDESCPRAGAP</sequence>
<protein>
    <submittedName>
        <fullName evidence="3">Uncharacterized protein</fullName>
    </submittedName>
</protein>
<dbReference type="InterPro" id="IPR016024">
    <property type="entry name" value="ARM-type_fold"/>
</dbReference>
<dbReference type="PANTHER" id="PTHR47249">
    <property type="entry name" value="VACUOLAR PROTEIN 8"/>
    <property type="match status" value="1"/>
</dbReference>
<name>A0A9W7KS60_9STRA</name>
<keyword evidence="2" id="KW-0677">Repeat</keyword>
<reference evidence="3" key="1">
    <citation type="submission" date="2022-07" db="EMBL/GenBank/DDBJ databases">
        <title>Genome analysis of Parmales, a sister group of diatoms, reveals the evolutionary specialization of diatoms from phago-mixotrophs to photoautotrophs.</title>
        <authorList>
            <person name="Ban H."/>
            <person name="Sato S."/>
            <person name="Yoshikawa S."/>
            <person name="Kazumasa Y."/>
            <person name="Nakamura Y."/>
            <person name="Ichinomiya M."/>
            <person name="Saitoh K."/>
            <person name="Sato N."/>
            <person name="Blanc-Mathieu R."/>
            <person name="Endo H."/>
            <person name="Kuwata A."/>
            <person name="Ogata H."/>
        </authorList>
    </citation>
    <scope>NUCLEOTIDE SEQUENCE</scope>
</reference>
<dbReference type="GO" id="GO:0071562">
    <property type="term" value="P:nucleus-vacuole junction assembly"/>
    <property type="evidence" value="ECO:0007669"/>
    <property type="project" value="InterPro"/>
</dbReference>
<dbReference type="AlphaFoldDB" id="A0A9W7KS60"/>
<evidence type="ECO:0000256" key="1">
    <source>
        <dbReference type="ARBA" id="ARBA00005462"/>
    </source>
</evidence>